<keyword evidence="1" id="KW-1133">Transmembrane helix</keyword>
<feature type="transmembrane region" description="Helical" evidence="1">
    <location>
        <begin position="75"/>
        <end position="96"/>
    </location>
</feature>
<dbReference type="OrthoDB" id="9809977at2"/>
<feature type="transmembrane region" description="Helical" evidence="1">
    <location>
        <begin position="108"/>
        <end position="128"/>
    </location>
</feature>
<proteinExistence type="predicted"/>
<feature type="transmembrane region" description="Helical" evidence="1">
    <location>
        <begin position="40"/>
        <end position="63"/>
    </location>
</feature>
<evidence type="ECO:0000313" key="2">
    <source>
        <dbReference type="EMBL" id="TFU05998.1"/>
    </source>
</evidence>
<dbReference type="Proteomes" id="UP000297737">
    <property type="component" value="Unassembled WGS sequence"/>
</dbReference>
<reference evidence="2 3" key="1">
    <citation type="submission" date="2019-02" db="EMBL/GenBank/DDBJ databases">
        <title>Polymorphobacter sp. isolated from the lake at the Tibet of China.</title>
        <authorList>
            <person name="Li A."/>
        </authorList>
    </citation>
    <scope>NUCLEOTIDE SEQUENCE [LARGE SCALE GENOMIC DNA]</scope>
    <source>
        <strain evidence="2 3">DJ1R-1</strain>
    </source>
</reference>
<name>A0A4Y9ESW4_9SPHN</name>
<evidence type="ECO:0000313" key="3">
    <source>
        <dbReference type="Proteomes" id="UP000297737"/>
    </source>
</evidence>
<dbReference type="EMBL" id="SIHO01000001">
    <property type="protein sequence ID" value="TFU05998.1"/>
    <property type="molecule type" value="Genomic_DNA"/>
</dbReference>
<dbReference type="RefSeq" id="WP_135244722.1">
    <property type="nucleotide sequence ID" value="NZ_SIHO01000001.1"/>
</dbReference>
<organism evidence="2 3">
    <name type="scientific">Glacieibacterium arshaanense</name>
    <dbReference type="NCBI Taxonomy" id="2511025"/>
    <lineage>
        <taxon>Bacteria</taxon>
        <taxon>Pseudomonadati</taxon>
        <taxon>Pseudomonadota</taxon>
        <taxon>Alphaproteobacteria</taxon>
        <taxon>Sphingomonadales</taxon>
        <taxon>Sphingosinicellaceae</taxon>
        <taxon>Glacieibacterium</taxon>
    </lineage>
</organism>
<sequence>MDKLRAAALAIALTAWGAVGLQSALSTLAPMTGNGGLPGLIGLFGYFTIWSNLLVALVMTAIARHGLDAGWLSRRGTVAALSVYIIIVGAVYNLVLASQWHPVGLHKLADTLLHTVTPLAVPLFWLALVPHGGLRAGQALAWLGFPAGYLGFAMVRGALTDKYAYPFLDLTKLDGATVTRNIVLLFALFVVLALAVIALDRVLGRLSRQTRIQPGE</sequence>
<keyword evidence="1" id="KW-0472">Membrane</keyword>
<keyword evidence="3" id="KW-1185">Reference proteome</keyword>
<protein>
    <recommendedName>
        <fullName evidence="4">Pr6Pr family membrane protein</fullName>
    </recommendedName>
</protein>
<dbReference type="NCBIfam" id="NF038065">
    <property type="entry name" value="Pr6Pr"/>
    <property type="match status" value="1"/>
</dbReference>
<evidence type="ECO:0000256" key="1">
    <source>
        <dbReference type="SAM" id="Phobius"/>
    </source>
</evidence>
<evidence type="ECO:0008006" key="4">
    <source>
        <dbReference type="Google" id="ProtNLM"/>
    </source>
</evidence>
<dbReference type="InterPro" id="IPR049713">
    <property type="entry name" value="Pr6Pr-like"/>
</dbReference>
<keyword evidence="1" id="KW-0812">Transmembrane</keyword>
<feature type="transmembrane region" description="Helical" evidence="1">
    <location>
        <begin position="179"/>
        <end position="199"/>
    </location>
</feature>
<dbReference type="AlphaFoldDB" id="A0A4Y9ESW4"/>
<comment type="caution">
    <text evidence="2">The sequence shown here is derived from an EMBL/GenBank/DDBJ whole genome shotgun (WGS) entry which is preliminary data.</text>
</comment>
<accession>A0A4Y9ESW4</accession>
<gene>
    <name evidence="2" type="ORF">EUV02_02965</name>
</gene>
<feature type="transmembrane region" description="Helical" evidence="1">
    <location>
        <begin position="140"/>
        <end position="159"/>
    </location>
</feature>